<dbReference type="PANTHER" id="PTHR43685">
    <property type="entry name" value="GLYCOSYLTRANSFERASE"/>
    <property type="match status" value="1"/>
</dbReference>
<dbReference type="Gene3D" id="3.90.550.10">
    <property type="entry name" value="Spore Coat Polysaccharide Biosynthesis Protein SpsA, Chain A"/>
    <property type="match status" value="1"/>
</dbReference>
<dbReference type="Pfam" id="PF00535">
    <property type="entry name" value="Glycos_transf_2"/>
    <property type="match status" value="1"/>
</dbReference>
<feature type="non-terminal residue" evidence="2">
    <location>
        <position position="367"/>
    </location>
</feature>
<name>A0A382MNH5_9ZZZZ</name>
<dbReference type="AlphaFoldDB" id="A0A382MNH5"/>
<organism evidence="2">
    <name type="scientific">marine metagenome</name>
    <dbReference type="NCBI Taxonomy" id="408172"/>
    <lineage>
        <taxon>unclassified sequences</taxon>
        <taxon>metagenomes</taxon>
        <taxon>ecological metagenomes</taxon>
    </lineage>
</organism>
<sequence length="367" mass="43366">MDMETQMENTKSPLVSVVIPTKNRKNLLSMAINSVLSQTYKNIQLIVQDNNSTDGTSDIMTKFQEDERVEYFRESRDLTMTENWNKGHQYARGDYFVRLDDDNVYFNNYIETSIQAIKTNNLDLITFSAVYLDLPDGLFGEDYLHFEADDHIHLLDENLMTYMEFRSLTDSNYSMYSTKIITDILSAGENMYTTNLPDRYLNYRIAHLIGDKGYRVGFSSQPMGISRYDYRPRQKSGYTFKRYDYSNVLESLEIQAAEDCQINYNMHRALTLKYFFDKHPSSLHTFFDSNVLSPENYRAYIEIGHLLESQQEYRFLDLYEYNAAAVSIIWALVKYPFKKIERENNLYFLVKFILKLILHNFRSLRNI</sequence>
<protein>
    <recommendedName>
        <fullName evidence="1">Glycosyltransferase 2-like domain-containing protein</fullName>
    </recommendedName>
</protein>
<dbReference type="CDD" id="cd00761">
    <property type="entry name" value="Glyco_tranf_GTA_type"/>
    <property type="match status" value="1"/>
</dbReference>
<dbReference type="InterPro" id="IPR029044">
    <property type="entry name" value="Nucleotide-diphossugar_trans"/>
</dbReference>
<dbReference type="PANTHER" id="PTHR43685:SF2">
    <property type="entry name" value="GLYCOSYLTRANSFERASE 2-LIKE DOMAIN-CONTAINING PROTEIN"/>
    <property type="match status" value="1"/>
</dbReference>
<proteinExistence type="predicted"/>
<dbReference type="InterPro" id="IPR050834">
    <property type="entry name" value="Glycosyltransf_2"/>
</dbReference>
<reference evidence="2" key="1">
    <citation type="submission" date="2018-05" db="EMBL/GenBank/DDBJ databases">
        <authorList>
            <person name="Lanie J.A."/>
            <person name="Ng W.-L."/>
            <person name="Kazmierczak K.M."/>
            <person name="Andrzejewski T.M."/>
            <person name="Davidsen T.M."/>
            <person name="Wayne K.J."/>
            <person name="Tettelin H."/>
            <person name="Glass J.I."/>
            <person name="Rusch D."/>
            <person name="Podicherti R."/>
            <person name="Tsui H.-C.T."/>
            <person name="Winkler M.E."/>
        </authorList>
    </citation>
    <scope>NUCLEOTIDE SEQUENCE</scope>
</reference>
<dbReference type="EMBL" id="UINC01094886">
    <property type="protein sequence ID" value="SVC50504.1"/>
    <property type="molecule type" value="Genomic_DNA"/>
</dbReference>
<evidence type="ECO:0000259" key="1">
    <source>
        <dbReference type="Pfam" id="PF00535"/>
    </source>
</evidence>
<accession>A0A382MNH5</accession>
<evidence type="ECO:0000313" key="2">
    <source>
        <dbReference type="EMBL" id="SVC50504.1"/>
    </source>
</evidence>
<dbReference type="InterPro" id="IPR001173">
    <property type="entry name" value="Glyco_trans_2-like"/>
</dbReference>
<feature type="domain" description="Glycosyltransferase 2-like" evidence="1">
    <location>
        <begin position="16"/>
        <end position="137"/>
    </location>
</feature>
<dbReference type="SUPFAM" id="SSF53448">
    <property type="entry name" value="Nucleotide-diphospho-sugar transferases"/>
    <property type="match status" value="1"/>
</dbReference>
<feature type="non-terminal residue" evidence="2">
    <location>
        <position position="1"/>
    </location>
</feature>
<gene>
    <name evidence="2" type="ORF">METZ01_LOCUS303358</name>
</gene>